<organism evidence="2 3">
    <name type="scientific">Gigaspora rosea</name>
    <dbReference type="NCBI Taxonomy" id="44941"/>
    <lineage>
        <taxon>Eukaryota</taxon>
        <taxon>Fungi</taxon>
        <taxon>Fungi incertae sedis</taxon>
        <taxon>Mucoromycota</taxon>
        <taxon>Glomeromycotina</taxon>
        <taxon>Glomeromycetes</taxon>
        <taxon>Diversisporales</taxon>
        <taxon>Gigasporaceae</taxon>
        <taxon>Gigaspora</taxon>
    </lineage>
</organism>
<keyword evidence="1" id="KW-1133">Transmembrane helix</keyword>
<accession>A0A397W3E9</accession>
<keyword evidence="1" id="KW-0472">Membrane</keyword>
<evidence type="ECO:0008006" key="4">
    <source>
        <dbReference type="Google" id="ProtNLM"/>
    </source>
</evidence>
<sequence length="304" mass="35283">MEIFKDPINWMDLFSLILPLIISVYVLLNYFSIEYGFKYAESNLYLSFIIFISIIGIWYELLLLLRIFPEFARYVDIIYNIIAEIRLFLLFFALTIIAMGHALFIFLGYAAYVGLSESPTTYKVMNGSTVVYNMTGEAPENQFSNPFSAIISAYNWDSIALDTWGFWPLVIISVLGNFLFIILLQNVIISFMSAAFESAGKLPVLYYQSRLINEYARLKDSVFTSGRSVFDKQLKNKLKVKYVCFYNEPSLTKIWRDESKEWKLIPIYSNAESQIPTENDCKYFIEHEDIGFIWAGKTTDNNNH</sequence>
<dbReference type="OrthoDB" id="2420368at2759"/>
<dbReference type="STRING" id="44941.A0A397W3E9"/>
<dbReference type="Proteomes" id="UP000266673">
    <property type="component" value="Unassembled WGS sequence"/>
</dbReference>
<evidence type="ECO:0000313" key="3">
    <source>
        <dbReference type="Proteomes" id="UP000266673"/>
    </source>
</evidence>
<name>A0A397W3E9_9GLOM</name>
<evidence type="ECO:0000256" key="1">
    <source>
        <dbReference type="SAM" id="Phobius"/>
    </source>
</evidence>
<keyword evidence="3" id="KW-1185">Reference proteome</keyword>
<feature type="transmembrane region" description="Helical" evidence="1">
    <location>
        <begin position="45"/>
        <end position="68"/>
    </location>
</feature>
<feature type="transmembrane region" description="Helical" evidence="1">
    <location>
        <begin position="12"/>
        <end position="33"/>
    </location>
</feature>
<gene>
    <name evidence="2" type="ORF">C2G38_1198129</name>
</gene>
<reference evidence="2 3" key="1">
    <citation type="submission" date="2018-06" db="EMBL/GenBank/DDBJ databases">
        <title>Comparative genomics reveals the genomic features of Rhizophagus irregularis, R. cerebriforme, R. diaphanum and Gigaspora rosea, and their symbiotic lifestyle signature.</title>
        <authorList>
            <person name="Morin E."/>
            <person name="San Clemente H."/>
            <person name="Chen E.C.H."/>
            <person name="De La Providencia I."/>
            <person name="Hainaut M."/>
            <person name="Kuo A."/>
            <person name="Kohler A."/>
            <person name="Murat C."/>
            <person name="Tang N."/>
            <person name="Roy S."/>
            <person name="Loubradou J."/>
            <person name="Henrissat B."/>
            <person name="Grigoriev I.V."/>
            <person name="Corradi N."/>
            <person name="Roux C."/>
            <person name="Martin F.M."/>
        </authorList>
    </citation>
    <scope>NUCLEOTIDE SEQUENCE [LARGE SCALE GENOMIC DNA]</scope>
    <source>
        <strain evidence="2 3">DAOM 194757</strain>
    </source>
</reference>
<protein>
    <recommendedName>
        <fullName evidence="4">Ion transport domain-containing protein</fullName>
    </recommendedName>
</protein>
<feature type="transmembrane region" description="Helical" evidence="1">
    <location>
        <begin position="88"/>
        <end position="112"/>
    </location>
</feature>
<evidence type="ECO:0000313" key="2">
    <source>
        <dbReference type="EMBL" id="RIB29244.1"/>
    </source>
</evidence>
<dbReference type="EMBL" id="QKWP01000042">
    <property type="protein sequence ID" value="RIB29244.1"/>
    <property type="molecule type" value="Genomic_DNA"/>
</dbReference>
<feature type="transmembrane region" description="Helical" evidence="1">
    <location>
        <begin position="164"/>
        <end position="184"/>
    </location>
</feature>
<keyword evidence="1" id="KW-0812">Transmembrane</keyword>
<comment type="caution">
    <text evidence="2">The sequence shown here is derived from an EMBL/GenBank/DDBJ whole genome shotgun (WGS) entry which is preliminary data.</text>
</comment>
<dbReference type="AlphaFoldDB" id="A0A397W3E9"/>
<proteinExistence type="predicted"/>